<reference evidence="1" key="1">
    <citation type="journal article" date="2021" name="Proc. Natl. Acad. Sci. U.S.A.">
        <title>A Catalog of Tens of Thousands of Viruses from Human Metagenomes Reveals Hidden Associations with Chronic Diseases.</title>
        <authorList>
            <person name="Tisza M.J."/>
            <person name="Buck C.B."/>
        </authorList>
    </citation>
    <scope>NUCLEOTIDE SEQUENCE</scope>
    <source>
        <strain evidence="1">CtGyV19</strain>
    </source>
</reference>
<proteinExistence type="predicted"/>
<evidence type="ECO:0000313" key="1">
    <source>
        <dbReference type="EMBL" id="DAD86087.1"/>
    </source>
</evidence>
<organism evidence="1">
    <name type="scientific">Siphoviridae sp. ctGyV19</name>
    <dbReference type="NCBI Taxonomy" id="2826225"/>
    <lineage>
        <taxon>Viruses</taxon>
        <taxon>Duplodnaviria</taxon>
        <taxon>Heunggongvirae</taxon>
        <taxon>Uroviricota</taxon>
        <taxon>Caudoviricetes</taxon>
    </lineage>
</organism>
<protein>
    <submittedName>
        <fullName evidence="1">Minor capsid protein</fullName>
    </submittedName>
</protein>
<dbReference type="EMBL" id="BK014994">
    <property type="protein sequence ID" value="DAD86087.1"/>
    <property type="molecule type" value="Genomic_DNA"/>
</dbReference>
<name>A0A8S5MVH2_9CAUD</name>
<accession>A0A8S5MVH2</accession>
<sequence>MPKIAARITFNKATVLAKLRAASNDGLTLMGQQALKDTTQHVPVDQHFLQDSGINNSDDRAHDLKFLMRWDEPYSQYLWHGEVMYGNPTNRTYGPKKLSFTSAMARMEWAKYAKEVYGKQWKQVYQNAVKELAKR</sequence>